<accession>A0AAD3XTS5</accession>
<feature type="region of interest" description="Disordered" evidence="1">
    <location>
        <begin position="1"/>
        <end position="28"/>
    </location>
</feature>
<name>A0AAD3XTS5_NEPGR</name>
<evidence type="ECO:0000256" key="1">
    <source>
        <dbReference type="SAM" id="MobiDB-lite"/>
    </source>
</evidence>
<keyword evidence="3" id="KW-1185">Reference proteome</keyword>
<organism evidence="2 3">
    <name type="scientific">Nepenthes gracilis</name>
    <name type="common">Slender pitcher plant</name>
    <dbReference type="NCBI Taxonomy" id="150966"/>
    <lineage>
        <taxon>Eukaryota</taxon>
        <taxon>Viridiplantae</taxon>
        <taxon>Streptophyta</taxon>
        <taxon>Embryophyta</taxon>
        <taxon>Tracheophyta</taxon>
        <taxon>Spermatophyta</taxon>
        <taxon>Magnoliopsida</taxon>
        <taxon>eudicotyledons</taxon>
        <taxon>Gunneridae</taxon>
        <taxon>Pentapetalae</taxon>
        <taxon>Caryophyllales</taxon>
        <taxon>Nepenthaceae</taxon>
        <taxon>Nepenthes</taxon>
    </lineage>
</organism>
<protein>
    <submittedName>
        <fullName evidence="2">Uncharacterized protein</fullName>
    </submittedName>
</protein>
<dbReference type="AlphaFoldDB" id="A0AAD3XTS5"/>
<sequence length="363" mass="37155">MAPVHSQSSPHSPKANPPSPKSLLSSDQIPVSSWPASAISNLGESFSSPSPPSLLSEYARSTFQAEIPDSVISIGAPQATLASSTHCSKNLVSEGLGNCLASLGNFPVGSLPVNPGPSVAGGLDAGASPSASSSPPRQCVPCPSSVLSTVSTAHAILSAPNGALQFFPEVPRNSPAATPPLSADADNHGVSWSSWSYKTLLVIIEERHNAGVEAHPISIIASGTDEVSGPVLCPIQPPSISGPQGLVSTNYPLSLDPTFDGSDSNGSNVVDDGQPMVAADALSDRCKCCRMIVLLDLVLGTRFFCCCSFPGAASSSDAAEASTAMLWLIGLLADGYLGCCPMLNDVLPQIGVHLIDHMCTIAM</sequence>
<comment type="caution">
    <text evidence="2">The sequence shown here is derived from an EMBL/GenBank/DDBJ whole genome shotgun (WGS) entry which is preliminary data.</text>
</comment>
<dbReference type="EMBL" id="BSYO01000017">
    <property type="protein sequence ID" value="GMH16933.1"/>
    <property type="molecule type" value="Genomic_DNA"/>
</dbReference>
<dbReference type="Proteomes" id="UP001279734">
    <property type="component" value="Unassembled WGS sequence"/>
</dbReference>
<reference evidence="2" key="1">
    <citation type="submission" date="2023-05" db="EMBL/GenBank/DDBJ databases">
        <title>Nepenthes gracilis genome sequencing.</title>
        <authorList>
            <person name="Fukushima K."/>
        </authorList>
    </citation>
    <scope>NUCLEOTIDE SEQUENCE</scope>
    <source>
        <strain evidence="2">SING2019-196</strain>
    </source>
</reference>
<proteinExistence type="predicted"/>
<feature type="compositionally biased region" description="Polar residues" evidence="1">
    <location>
        <begin position="1"/>
        <end position="11"/>
    </location>
</feature>
<gene>
    <name evidence="2" type="ORF">Nepgr_018774</name>
</gene>
<evidence type="ECO:0000313" key="2">
    <source>
        <dbReference type="EMBL" id="GMH16933.1"/>
    </source>
</evidence>
<evidence type="ECO:0000313" key="3">
    <source>
        <dbReference type="Proteomes" id="UP001279734"/>
    </source>
</evidence>